<feature type="non-terminal residue" evidence="2">
    <location>
        <position position="1"/>
    </location>
</feature>
<feature type="non-terminal residue" evidence="2">
    <location>
        <position position="105"/>
    </location>
</feature>
<evidence type="ECO:0000256" key="1">
    <source>
        <dbReference type="SAM" id="MobiDB-lite"/>
    </source>
</evidence>
<dbReference type="AlphaFoldDB" id="A0ABD0P954"/>
<accession>A0ABD0P954</accession>
<feature type="region of interest" description="Disordered" evidence="1">
    <location>
        <begin position="1"/>
        <end position="32"/>
    </location>
</feature>
<keyword evidence="3" id="KW-1185">Reference proteome</keyword>
<evidence type="ECO:0000313" key="2">
    <source>
        <dbReference type="EMBL" id="KAL0170420.1"/>
    </source>
</evidence>
<sequence length="105" mass="11940">QEEEAAHSEISQQSLGQDRSAPNKEKWETEHREATAELLKMKDRLIDVEKNNAALQTEKNLLKEQLKQLDSQNAQLNAQTLALQKQAASLQEHNTSLHKETAKLQ</sequence>
<feature type="compositionally biased region" description="Basic and acidic residues" evidence="1">
    <location>
        <begin position="21"/>
        <end position="32"/>
    </location>
</feature>
<dbReference type="EMBL" id="JAMKFB020000017">
    <property type="protein sequence ID" value="KAL0170420.1"/>
    <property type="molecule type" value="Genomic_DNA"/>
</dbReference>
<comment type="caution">
    <text evidence="2">The sequence shown here is derived from an EMBL/GenBank/DDBJ whole genome shotgun (WGS) entry which is preliminary data.</text>
</comment>
<protein>
    <submittedName>
        <fullName evidence="2">Uncharacterized protein</fullName>
    </submittedName>
</protein>
<evidence type="ECO:0000313" key="3">
    <source>
        <dbReference type="Proteomes" id="UP001529510"/>
    </source>
</evidence>
<proteinExistence type="predicted"/>
<dbReference type="SUPFAM" id="SSF90257">
    <property type="entry name" value="Myosin rod fragments"/>
    <property type="match status" value="1"/>
</dbReference>
<organism evidence="2 3">
    <name type="scientific">Cirrhinus mrigala</name>
    <name type="common">Mrigala</name>
    <dbReference type="NCBI Taxonomy" id="683832"/>
    <lineage>
        <taxon>Eukaryota</taxon>
        <taxon>Metazoa</taxon>
        <taxon>Chordata</taxon>
        <taxon>Craniata</taxon>
        <taxon>Vertebrata</taxon>
        <taxon>Euteleostomi</taxon>
        <taxon>Actinopterygii</taxon>
        <taxon>Neopterygii</taxon>
        <taxon>Teleostei</taxon>
        <taxon>Ostariophysi</taxon>
        <taxon>Cypriniformes</taxon>
        <taxon>Cyprinidae</taxon>
        <taxon>Labeoninae</taxon>
        <taxon>Labeonini</taxon>
        <taxon>Cirrhinus</taxon>
    </lineage>
</organism>
<dbReference type="Proteomes" id="UP001529510">
    <property type="component" value="Unassembled WGS sequence"/>
</dbReference>
<gene>
    <name evidence="2" type="ORF">M9458_035016</name>
</gene>
<name>A0ABD0P954_CIRMR</name>
<reference evidence="2 3" key="1">
    <citation type="submission" date="2024-05" db="EMBL/GenBank/DDBJ databases">
        <title>Genome sequencing and assembly of Indian major carp, Cirrhinus mrigala (Hamilton, 1822).</title>
        <authorList>
            <person name="Mohindra V."/>
            <person name="Chowdhury L.M."/>
            <person name="Lal K."/>
            <person name="Jena J.K."/>
        </authorList>
    </citation>
    <scope>NUCLEOTIDE SEQUENCE [LARGE SCALE GENOMIC DNA]</scope>
    <source>
        <strain evidence="2">CM1030</strain>
        <tissue evidence="2">Blood</tissue>
    </source>
</reference>